<dbReference type="InterPro" id="IPR013762">
    <property type="entry name" value="Integrase-like_cat_sf"/>
</dbReference>
<dbReference type="PANTHER" id="PTHR30349:SF41">
    <property type="entry name" value="INTEGRASE_RECOMBINASE PROTEIN MJ0367-RELATED"/>
    <property type="match status" value="1"/>
</dbReference>
<dbReference type="Pfam" id="PF00589">
    <property type="entry name" value="Phage_integrase"/>
    <property type="match status" value="1"/>
</dbReference>
<dbReference type="EMBL" id="DS232727">
    <property type="protein sequence ID" value="EDS45174.1"/>
    <property type="molecule type" value="Genomic_DNA"/>
</dbReference>
<dbReference type="GO" id="GO:0015074">
    <property type="term" value="P:DNA integration"/>
    <property type="evidence" value="ECO:0007669"/>
    <property type="project" value="InterPro"/>
</dbReference>
<evidence type="ECO:0000313" key="4">
    <source>
        <dbReference type="EMBL" id="EDS45174.1"/>
    </source>
</evidence>
<proteinExistence type="predicted"/>
<dbReference type="AlphaFoldDB" id="B0XCX9"/>
<dbReference type="eggNOG" id="ENOG502QTIN">
    <property type="taxonomic scope" value="Eukaryota"/>
</dbReference>
<dbReference type="GO" id="GO:0006310">
    <property type="term" value="P:DNA recombination"/>
    <property type="evidence" value="ECO:0007669"/>
    <property type="project" value="UniProtKB-KW"/>
</dbReference>
<keyword evidence="1" id="KW-0238">DNA-binding</keyword>
<dbReference type="OMA" id="RNEMINQ"/>
<dbReference type="Proteomes" id="UP000002320">
    <property type="component" value="Unassembled WGS sequence"/>
</dbReference>
<organism>
    <name type="scientific">Culex quinquefasciatus</name>
    <name type="common">Southern house mosquito</name>
    <name type="synonym">Culex pungens</name>
    <dbReference type="NCBI Taxonomy" id="7176"/>
    <lineage>
        <taxon>Eukaryota</taxon>
        <taxon>Metazoa</taxon>
        <taxon>Ecdysozoa</taxon>
        <taxon>Arthropoda</taxon>
        <taxon>Hexapoda</taxon>
        <taxon>Insecta</taxon>
        <taxon>Pterygota</taxon>
        <taxon>Neoptera</taxon>
        <taxon>Endopterygota</taxon>
        <taxon>Diptera</taxon>
        <taxon>Nematocera</taxon>
        <taxon>Culicoidea</taxon>
        <taxon>Culicidae</taxon>
        <taxon>Culicinae</taxon>
        <taxon>Culicini</taxon>
        <taxon>Culex</taxon>
        <taxon>Culex</taxon>
    </lineage>
</organism>
<dbReference type="Gene3D" id="1.10.443.10">
    <property type="entry name" value="Intergrase catalytic core"/>
    <property type="match status" value="1"/>
</dbReference>
<gene>
    <name evidence="5" type="primary">6051006</name>
    <name evidence="4" type="ORF">CpipJ_CPIJ017030</name>
</gene>
<keyword evidence="2" id="KW-0233">DNA recombination</keyword>
<reference evidence="5" key="2">
    <citation type="submission" date="2020-05" db="UniProtKB">
        <authorList>
            <consortium name="EnsemblMetazoa"/>
        </authorList>
    </citation>
    <scope>IDENTIFICATION</scope>
    <source>
        <strain evidence="5">JHB</strain>
    </source>
</reference>
<sequence>MSESETDSDCPMDIEAAAEAAINGLLPEKSKALYEAAYKKFQAWQAKNRVQATDEKCLLAYFSQELKDKSPPTKWSLYSMLRTMINVKIGIDISGFMNLKSFLKRKSDGYRPKKSKILTKEQIFKFLKEAEDSVHLATKVALIIGVYGACRREEIMKLSLDDIEDLKDSIKITIPNTKTKIMRQFIVTKGEAPGVDMLKLFRLYAEKRPAGTGHSRFFVSYRFGKCTKQAMGINTIAKLPRIIAEHLKLPSPELYTGHCFRRSSASLLADSGVDISVLKRHGGWKSSSVAEGYVENSLQQKKSIATKILGEAAEVSEPSEVHIATSSKNVPERQAESITLSHAFFVFRPQSSSVQ</sequence>
<evidence type="ECO:0000313" key="6">
    <source>
        <dbReference type="Proteomes" id="UP000002320"/>
    </source>
</evidence>
<accession>B0XCX9</accession>
<evidence type="ECO:0000256" key="2">
    <source>
        <dbReference type="ARBA" id="ARBA00023172"/>
    </source>
</evidence>
<dbReference type="PANTHER" id="PTHR30349">
    <property type="entry name" value="PHAGE INTEGRASE-RELATED"/>
    <property type="match status" value="1"/>
</dbReference>
<dbReference type="VEuPathDB" id="VectorBase:CQUJHB010928"/>
<evidence type="ECO:0000256" key="1">
    <source>
        <dbReference type="ARBA" id="ARBA00023125"/>
    </source>
</evidence>
<evidence type="ECO:0000259" key="3">
    <source>
        <dbReference type="PROSITE" id="PS51898"/>
    </source>
</evidence>
<dbReference type="STRING" id="7176.B0XCX9"/>
<dbReference type="VEuPathDB" id="VectorBase:CPIJ017030"/>
<reference evidence="4" key="1">
    <citation type="submission" date="2007-03" db="EMBL/GenBank/DDBJ databases">
        <title>Annotation of Culex pipiens quinquefasciatus.</title>
        <authorList>
            <consortium name="The Broad Institute Genome Sequencing Platform"/>
            <person name="Atkinson P.W."/>
            <person name="Hemingway J."/>
            <person name="Christensen B.M."/>
            <person name="Higgs S."/>
            <person name="Kodira C."/>
            <person name="Hannick L."/>
            <person name="Megy K."/>
            <person name="O'Leary S."/>
            <person name="Pearson M."/>
            <person name="Haas B.J."/>
            <person name="Mauceli E."/>
            <person name="Wortman J.R."/>
            <person name="Lee N.H."/>
            <person name="Guigo R."/>
            <person name="Stanke M."/>
            <person name="Alvarado L."/>
            <person name="Amedeo P."/>
            <person name="Antoine C.H."/>
            <person name="Arensburger P."/>
            <person name="Bidwell S.L."/>
            <person name="Crawford M."/>
            <person name="Camaro F."/>
            <person name="Devon K."/>
            <person name="Engels R."/>
            <person name="Hammond M."/>
            <person name="Howarth C."/>
            <person name="Koehrsen M."/>
            <person name="Lawson D."/>
            <person name="Montgomery P."/>
            <person name="Nene V."/>
            <person name="Nusbaum C."/>
            <person name="Puiu D."/>
            <person name="Romero-Severson J."/>
            <person name="Severson D.W."/>
            <person name="Shumway M."/>
            <person name="Sisk P."/>
            <person name="Stolte C."/>
            <person name="Zeng Q."/>
            <person name="Eisenstadt E."/>
            <person name="Fraser-Liggett C."/>
            <person name="Strausberg R."/>
            <person name="Galagan J."/>
            <person name="Birren B."/>
            <person name="Collins F.H."/>
        </authorList>
    </citation>
    <scope>NUCLEOTIDE SEQUENCE [LARGE SCALE GENOMIC DNA]</scope>
    <source>
        <strain evidence="4">JHB</strain>
    </source>
</reference>
<dbReference type="OrthoDB" id="6746679at2759"/>
<dbReference type="CDD" id="cd00397">
    <property type="entry name" value="DNA_BRE_C"/>
    <property type="match status" value="1"/>
</dbReference>
<evidence type="ECO:0000313" key="5">
    <source>
        <dbReference type="EnsemblMetazoa" id="CPIJ017030-PA"/>
    </source>
</evidence>
<dbReference type="InterPro" id="IPR011010">
    <property type="entry name" value="DNA_brk_join_enz"/>
</dbReference>
<dbReference type="HOGENOM" id="CLU_066947_0_0_1"/>
<dbReference type="EnsemblMetazoa" id="CPIJ017030-RA">
    <property type="protein sequence ID" value="CPIJ017030-PA"/>
    <property type="gene ID" value="CPIJ017030"/>
</dbReference>
<dbReference type="GO" id="GO:0003677">
    <property type="term" value="F:DNA binding"/>
    <property type="evidence" value="ECO:0007669"/>
    <property type="project" value="UniProtKB-KW"/>
</dbReference>
<name>B0XCX9_CULQU</name>
<dbReference type="PROSITE" id="PS51898">
    <property type="entry name" value="TYR_RECOMBINASE"/>
    <property type="match status" value="1"/>
</dbReference>
<dbReference type="KEGG" id="cqu:CpipJ_CPIJ017030"/>
<keyword evidence="6" id="KW-1185">Reference proteome</keyword>
<feature type="domain" description="Tyr recombinase" evidence="3">
    <location>
        <begin position="113"/>
        <end position="306"/>
    </location>
</feature>
<dbReference type="InParanoid" id="B0XCX9"/>
<dbReference type="InterPro" id="IPR050090">
    <property type="entry name" value="Tyrosine_recombinase_XerCD"/>
</dbReference>
<dbReference type="InterPro" id="IPR002104">
    <property type="entry name" value="Integrase_catalytic"/>
</dbReference>
<protein>
    <recommendedName>
        <fullName evidence="3">Tyr recombinase domain-containing protein</fullName>
    </recommendedName>
</protein>
<dbReference type="SUPFAM" id="SSF56349">
    <property type="entry name" value="DNA breaking-rejoining enzymes"/>
    <property type="match status" value="1"/>
</dbReference>